<keyword evidence="8" id="KW-0472">Membrane</keyword>
<dbReference type="InterPro" id="IPR013767">
    <property type="entry name" value="PAS_fold"/>
</dbReference>
<dbReference type="Pfam" id="PF02518">
    <property type="entry name" value="HATPase_c"/>
    <property type="match status" value="1"/>
</dbReference>
<evidence type="ECO:0000256" key="6">
    <source>
        <dbReference type="ARBA" id="ARBA00022989"/>
    </source>
</evidence>
<dbReference type="InterPro" id="IPR001789">
    <property type="entry name" value="Sig_transdc_resp-reg_receiver"/>
</dbReference>
<dbReference type="Pfam" id="PF00072">
    <property type="entry name" value="Response_reg"/>
    <property type="match status" value="1"/>
</dbReference>
<gene>
    <name evidence="15" type="ORF">P7680_04410</name>
</gene>
<evidence type="ECO:0000256" key="5">
    <source>
        <dbReference type="ARBA" id="ARBA00022692"/>
    </source>
</evidence>
<dbReference type="PROSITE" id="PS50112">
    <property type="entry name" value="PAS"/>
    <property type="match status" value="2"/>
</dbReference>
<dbReference type="NCBIfam" id="TIGR00229">
    <property type="entry name" value="sensory_box"/>
    <property type="match status" value="2"/>
</dbReference>
<dbReference type="Gene3D" id="3.40.50.2300">
    <property type="match status" value="1"/>
</dbReference>
<comment type="subcellular location">
    <subcellularLocation>
        <location evidence="2">Membrane</location>
    </subcellularLocation>
</comment>
<dbReference type="Gene3D" id="3.30.450.20">
    <property type="entry name" value="PAS domain"/>
    <property type="match status" value="3"/>
</dbReference>
<evidence type="ECO:0000259" key="13">
    <source>
        <dbReference type="PROSITE" id="PS50113"/>
    </source>
</evidence>
<evidence type="ECO:0000256" key="9">
    <source>
        <dbReference type="PROSITE-ProRule" id="PRU00169"/>
    </source>
</evidence>
<dbReference type="PROSITE" id="PS50839">
    <property type="entry name" value="CHASE"/>
    <property type="match status" value="1"/>
</dbReference>
<dbReference type="SMART" id="SM00091">
    <property type="entry name" value="PAS"/>
    <property type="match status" value="3"/>
</dbReference>
<comment type="catalytic activity">
    <reaction evidence="1">
        <text>ATP + protein L-histidine = ADP + protein N-phospho-L-histidine.</text>
        <dbReference type="EC" id="2.7.13.3"/>
    </reaction>
</comment>
<dbReference type="InterPro" id="IPR013655">
    <property type="entry name" value="PAS_fold_3"/>
</dbReference>
<dbReference type="CDD" id="cd00082">
    <property type="entry name" value="HisKA"/>
    <property type="match status" value="1"/>
</dbReference>
<evidence type="ECO:0000256" key="2">
    <source>
        <dbReference type="ARBA" id="ARBA00004370"/>
    </source>
</evidence>
<dbReference type="InterPro" id="IPR042240">
    <property type="entry name" value="CHASE_sf"/>
</dbReference>
<evidence type="ECO:0000313" key="15">
    <source>
        <dbReference type="EMBL" id="MDG4718227.1"/>
    </source>
</evidence>
<dbReference type="Gene3D" id="1.10.287.130">
    <property type="match status" value="1"/>
</dbReference>
<dbReference type="SMART" id="SM00388">
    <property type="entry name" value="HisKA"/>
    <property type="match status" value="1"/>
</dbReference>
<dbReference type="InterPro" id="IPR001610">
    <property type="entry name" value="PAC"/>
</dbReference>
<evidence type="ECO:0000256" key="1">
    <source>
        <dbReference type="ARBA" id="ARBA00000085"/>
    </source>
</evidence>
<dbReference type="InterPro" id="IPR035965">
    <property type="entry name" value="PAS-like_dom_sf"/>
</dbReference>
<dbReference type="Pfam" id="PF13426">
    <property type="entry name" value="PAS_9"/>
    <property type="match status" value="1"/>
</dbReference>
<evidence type="ECO:0000256" key="7">
    <source>
        <dbReference type="ARBA" id="ARBA00023012"/>
    </source>
</evidence>
<dbReference type="PANTHER" id="PTHR45339:SF1">
    <property type="entry name" value="HYBRID SIGNAL TRANSDUCTION HISTIDINE KINASE J"/>
    <property type="match status" value="1"/>
</dbReference>
<keyword evidence="4 9" id="KW-0597">Phosphoprotein</keyword>
<dbReference type="InterPro" id="IPR036890">
    <property type="entry name" value="HATPase_C_sf"/>
</dbReference>
<dbReference type="Proteomes" id="UP001529180">
    <property type="component" value="Unassembled WGS sequence"/>
</dbReference>
<dbReference type="SUPFAM" id="SSF52172">
    <property type="entry name" value="CheY-like"/>
    <property type="match status" value="1"/>
</dbReference>
<dbReference type="Gene3D" id="2.10.70.100">
    <property type="match status" value="1"/>
</dbReference>
<feature type="domain" description="Response regulatory" evidence="11">
    <location>
        <begin position="1155"/>
        <end position="1273"/>
    </location>
</feature>
<dbReference type="Pfam" id="PF03924">
    <property type="entry name" value="CHASE"/>
    <property type="match status" value="1"/>
</dbReference>
<dbReference type="CDD" id="cd00130">
    <property type="entry name" value="PAS"/>
    <property type="match status" value="3"/>
</dbReference>
<organism evidence="15 16">
    <name type="scientific">Thalassospira aquimaris</name>
    <dbReference type="NCBI Taxonomy" id="3037796"/>
    <lineage>
        <taxon>Bacteria</taxon>
        <taxon>Pseudomonadati</taxon>
        <taxon>Pseudomonadota</taxon>
        <taxon>Alphaproteobacteria</taxon>
        <taxon>Rhodospirillales</taxon>
        <taxon>Thalassospiraceae</taxon>
        <taxon>Thalassospira</taxon>
    </lineage>
</organism>
<feature type="domain" description="PAS" evidence="12">
    <location>
        <begin position="340"/>
        <end position="384"/>
    </location>
</feature>
<protein>
    <recommendedName>
        <fullName evidence="3">histidine kinase</fullName>
        <ecNumber evidence="3">2.7.13.3</ecNumber>
    </recommendedName>
</protein>
<sequence length="1291" mass="142366">MSPNKIKVLSVTIALIGIALSAATTWHLRNSNIEIIDDAADKAATLAVSAITDRFRLYQYGLQGAKAVVLTAGENDLSRRQFIQYNHVRDIDTEFPGARGFGFIRRVPVADEQAFVERAKADDFPTFSIRQLTPHPDERYVIQYIEPAERNMQAIGLDIGSETNRRKAADDAMKTGTVQLTGPITLVQATGNPKQSFLILSPLYRPGLPTDTEEQRVQAAFGWSYAPLLMEEVLADLDIYDQTFSLSMTDITVADNPVTFFRNFPEGALETTGLVTNSEMTLFGRVWSVDFAITPEFVSNLNLFPHQVVMGAGSAASIGLALLFSAFISNRRNKLNAMKDRAALASIVESSFDGIIGCDLEGKITSWNPAATTLFGYCRTEVLGLPFDTLLVPPALHGEERDLKERLAKGIPVQNFETQRLRKDGTLIDLSVTASPIKSDSGDIIGSSQTMRDFTAQKEARRRINEINTQLENLVSVRTEELTSVNALLMNILRAANDVAIIATDEKGQITVFNSGAEHLFGFLQDEAVEKLHISELFAPSELKTYAKELSNPIRGDIPPDRALFILPMIGETTTREWTQIRKDGSEFIASTVISELKSDAGEHHGLVYVSIDVTQQYKIRRQLDATRNQIEMAADVAEMGIWSWDVTTNALRWNPNMFHIYGYPAFMQNEGVSLEHWQSRLDPGDVDRLQLRIAALLDGTGDFNTTFAIFTPDGERRVIQAGADVERNEDGSAFRVTGFNRDITDQANREELLQQAKESADRANVAKSNFLANMSHEIRTPMNAILGMLQLTRQTDLTPTQSDYLNKAQSSARALLRILNDILDYSKIEAGKLELDMHSFDLVQLLEELGHVLYGNHVNDDIDLIFDVSADLPVNVRSDSLKLQQVLTNLASNALKFTRTGHVCISVKTVDRNMPRKSKIRFAVEDTGIGISSEQLARLFTGFTQAEASTSRQFGSTGLGLAISDSYVTALGGKIEVMTMPGEGSTFSFELEFDVMEDSLTTTEDNPHPIDNEDIVFLAIADHAADIYRKFVEYQHLDFTLARTPGELIELLQGLKSHDGTELKIVIDEYGLSDQDAQVIADTLASLPDDTYRIVALTRRESKLAHAAPSLTIHDLQKPFLAHHLKDALQNLSSDGSDTNLANGISTGRLEGLHVLVVEDNALNRQVAKGLLENEGAMVDLAVNGEEGVSMALSPDQKYNIVIMDVQMPGMDGLEATREIRKVKSSTELPIIAMTANASRADRDDCLAAGMNDHLGKPINLDAFIDLMAQHIPPGQNTTPQEPSANRISG</sequence>
<feature type="domain" description="PAC" evidence="13">
    <location>
        <begin position="574"/>
        <end position="626"/>
    </location>
</feature>
<dbReference type="PROSITE" id="PS50110">
    <property type="entry name" value="RESPONSE_REGULATORY"/>
    <property type="match status" value="1"/>
</dbReference>
<dbReference type="PROSITE" id="PS50109">
    <property type="entry name" value="HIS_KIN"/>
    <property type="match status" value="1"/>
</dbReference>
<evidence type="ECO:0000259" key="11">
    <source>
        <dbReference type="PROSITE" id="PS50110"/>
    </source>
</evidence>
<keyword evidence="6" id="KW-1133">Transmembrane helix</keyword>
<keyword evidence="16" id="KW-1185">Reference proteome</keyword>
<dbReference type="SMART" id="SM00387">
    <property type="entry name" value="HATPase_c"/>
    <property type="match status" value="1"/>
</dbReference>
<evidence type="ECO:0000259" key="14">
    <source>
        <dbReference type="PROSITE" id="PS50839"/>
    </source>
</evidence>
<dbReference type="Gene3D" id="3.30.450.350">
    <property type="entry name" value="CHASE domain"/>
    <property type="match status" value="1"/>
</dbReference>
<name>A0ABT6G840_9PROT</name>
<dbReference type="InterPro" id="IPR036097">
    <property type="entry name" value="HisK_dim/P_sf"/>
</dbReference>
<dbReference type="InterPro" id="IPR000700">
    <property type="entry name" value="PAS-assoc_C"/>
</dbReference>
<proteinExistence type="predicted"/>
<dbReference type="PROSITE" id="PS50113">
    <property type="entry name" value="PAC"/>
    <property type="match status" value="3"/>
</dbReference>
<keyword evidence="5" id="KW-0812">Transmembrane</keyword>
<dbReference type="Gene3D" id="3.30.565.10">
    <property type="entry name" value="Histidine kinase-like ATPase, C-terminal domain"/>
    <property type="match status" value="1"/>
</dbReference>
<dbReference type="CDD" id="cd16922">
    <property type="entry name" value="HATPase_EvgS-ArcB-TorS-like"/>
    <property type="match status" value="1"/>
</dbReference>
<dbReference type="InterPro" id="IPR011006">
    <property type="entry name" value="CheY-like_superfamily"/>
</dbReference>
<accession>A0ABT6G840</accession>
<dbReference type="InterPro" id="IPR004358">
    <property type="entry name" value="Sig_transdc_His_kin-like_C"/>
</dbReference>
<dbReference type="SUPFAM" id="SSF55785">
    <property type="entry name" value="PYP-like sensor domain (PAS domain)"/>
    <property type="match status" value="3"/>
</dbReference>
<dbReference type="SMART" id="SM00086">
    <property type="entry name" value="PAC"/>
    <property type="match status" value="3"/>
</dbReference>
<feature type="domain" description="CHASE" evidence="14">
    <location>
        <begin position="73"/>
        <end position="237"/>
    </location>
</feature>
<feature type="domain" description="PAC" evidence="13">
    <location>
        <begin position="704"/>
        <end position="756"/>
    </location>
</feature>
<reference evidence="15 16" key="1">
    <citation type="submission" date="2023-03" db="EMBL/GenBank/DDBJ databases">
        <title>Strain FZY0004 represents a novel species in the genus Thalassospira isolated from seawater.</title>
        <authorList>
            <person name="Fu Z.-Y."/>
        </authorList>
    </citation>
    <scope>NUCLEOTIDE SEQUENCE [LARGE SCALE GENOMIC DNA]</scope>
    <source>
        <strain evidence="15 16">FZY0004</strain>
    </source>
</reference>
<dbReference type="Pfam" id="PF08447">
    <property type="entry name" value="PAS_3"/>
    <property type="match status" value="1"/>
</dbReference>
<feature type="domain" description="PAS" evidence="12">
    <location>
        <begin position="485"/>
        <end position="557"/>
    </location>
</feature>
<dbReference type="InterPro" id="IPR003594">
    <property type="entry name" value="HATPase_dom"/>
</dbReference>
<dbReference type="PRINTS" id="PR00344">
    <property type="entry name" value="BCTRLSENSOR"/>
</dbReference>
<dbReference type="SUPFAM" id="SSF47384">
    <property type="entry name" value="Homodimeric domain of signal transducing histidine kinase"/>
    <property type="match status" value="1"/>
</dbReference>
<evidence type="ECO:0000259" key="10">
    <source>
        <dbReference type="PROSITE" id="PS50109"/>
    </source>
</evidence>
<evidence type="ECO:0000313" key="16">
    <source>
        <dbReference type="Proteomes" id="UP001529180"/>
    </source>
</evidence>
<dbReference type="EMBL" id="JARSBO010000002">
    <property type="protein sequence ID" value="MDG4718227.1"/>
    <property type="molecule type" value="Genomic_DNA"/>
</dbReference>
<dbReference type="Pfam" id="PF00989">
    <property type="entry name" value="PAS"/>
    <property type="match status" value="1"/>
</dbReference>
<dbReference type="SMART" id="SM00448">
    <property type="entry name" value="REC"/>
    <property type="match status" value="1"/>
</dbReference>
<evidence type="ECO:0000256" key="8">
    <source>
        <dbReference type="ARBA" id="ARBA00023136"/>
    </source>
</evidence>
<dbReference type="InterPro" id="IPR005467">
    <property type="entry name" value="His_kinase_dom"/>
</dbReference>
<dbReference type="Pfam" id="PF00512">
    <property type="entry name" value="HisKA"/>
    <property type="match status" value="1"/>
</dbReference>
<dbReference type="RefSeq" id="WP_147250734.1">
    <property type="nucleotide sequence ID" value="NZ_JARSBO010000002.1"/>
</dbReference>
<evidence type="ECO:0000256" key="3">
    <source>
        <dbReference type="ARBA" id="ARBA00012438"/>
    </source>
</evidence>
<dbReference type="SMART" id="SM01079">
    <property type="entry name" value="CHASE"/>
    <property type="match status" value="1"/>
</dbReference>
<dbReference type="InterPro" id="IPR000014">
    <property type="entry name" value="PAS"/>
</dbReference>
<dbReference type="CDD" id="cd17546">
    <property type="entry name" value="REC_hyHK_CKI1_RcsC-like"/>
    <property type="match status" value="1"/>
</dbReference>
<feature type="modified residue" description="4-aspartylphosphate" evidence="9">
    <location>
        <position position="1206"/>
    </location>
</feature>
<feature type="domain" description="Histidine kinase" evidence="10">
    <location>
        <begin position="774"/>
        <end position="996"/>
    </location>
</feature>
<dbReference type="InterPro" id="IPR006189">
    <property type="entry name" value="CHASE_dom"/>
</dbReference>
<feature type="domain" description="PAC" evidence="13">
    <location>
        <begin position="414"/>
        <end position="466"/>
    </location>
</feature>
<comment type="caution">
    <text evidence="15">The sequence shown here is derived from an EMBL/GenBank/DDBJ whole genome shotgun (WGS) entry which is preliminary data.</text>
</comment>
<dbReference type="EC" id="2.7.13.3" evidence="3"/>
<evidence type="ECO:0000256" key="4">
    <source>
        <dbReference type="ARBA" id="ARBA00022553"/>
    </source>
</evidence>
<dbReference type="PANTHER" id="PTHR45339">
    <property type="entry name" value="HYBRID SIGNAL TRANSDUCTION HISTIDINE KINASE J"/>
    <property type="match status" value="1"/>
</dbReference>
<evidence type="ECO:0000259" key="12">
    <source>
        <dbReference type="PROSITE" id="PS50112"/>
    </source>
</evidence>
<dbReference type="SUPFAM" id="SSF55874">
    <property type="entry name" value="ATPase domain of HSP90 chaperone/DNA topoisomerase II/histidine kinase"/>
    <property type="match status" value="1"/>
</dbReference>
<dbReference type="InterPro" id="IPR003661">
    <property type="entry name" value="HisK_dim/P_dom"/>
</dbReference>
<keyword evidence="7" id="KW-0902">Two-component regulatory system</keyword>